<proteinExistence type="predicted"/>
<dbReference type="Proteomes" id="UP001161391">
    <property type="component" value="Unassembled WGS sequence"/>
</dbReference>
<reference evidence="1" key="2">
    <citation type="submission" date="2023-01" db="EMBL/GenBank/DDBJ databases">
        <title>Draft genome sequence of Algimonas ampicilliniresistens strain NBRC 108219.</title>
        <authorList>
            <person name="Sun Q."/>
            <person name="Mori K."/>
        </authorList>
    </citation>
    <scope>NUCLEOTIDE SEQUENCE</scope>
    <source>
        <strain evidence="1">NBRC 108219</strain>
    </source>
</reference>
<gene>
    <name evidence="1" type="ORF">GCM10007853_29260</name>
</gene>
<evidence type="ECO:0000313" key="1">
    <source>
        <dbReference type="EMBL" id="GLQ25052.1"/>
    </source>
</evidence>
<keyword evidence="2" id="KW-1185">Reference proteome</keyword>
<name>A0ABQ5VDN0_9PROT</name>
<evidence type="ECO:0000313" key="2">
    <source>
        <dbReference type="Proteomes" id="UP001161391"/>
    </source>
</evidence>
<protein>
    <recommendedName>
        <fullName evidence="3">Alpha/beta hydrolase</fullName>
    </recommendedName>
</protein>
<organism evidence="1 2">
    <name type="scientific">Algimonas ampicilliniresistens</name>
    <dbReference type="NCBI Taxonomy" id="1298735"/>
    <lineage>
        <taxon>Bacteria</taxon>
        <taxon>Pseudomonadati</taxon>
        <taxon>Pseudomonadota</taxon>
        <taxon>Alphaproteobacteria</taxon>
        <taxon>Maricaulales</taxon>
        <taxon>Robiginitomaculaceae</taxon>
        <taxon>Algimonas</taxon>
    </lineage>
</organism>
<reference evidence="1" key="1">
    <citation type="journal article" date="2014" name="Int. J. Syst. Evol. Microbiol.">
        <title>Complete genome of a new Firmicutes species belonging to the dominant human colonic microbiota ('Ruminococcus bicirculans') reveals two chromosomes and a selective capacity to utilize plant glucans.</title>
        <authorList>
            <consortium name="NISC Comparative Sequencing Program"/>
            <person name="Wegmann U."/>
            <person name="Louis P."/>
            <person name="Goesmann A."/>
            <person name="Henrissat B."/>
            <person name="Duncan S.H."/>
            <person name="Flint H.J."/>
        </authorList>
    </citation>
    <scope>NUCLEOTIDE SEQUENCE</scope>
    <source>
        <strain evidence="1">NBRC 108219</strain>
    </source>
</reference>
<sequence length="196" mass="21632">MRWDVIGLTAAALIILGGAILQSPDPDRLRFEVDGTDAYGYGYTDGRSETAIDRLLRDHPDVDTLVFIDMPGTRDVTSNYRLARDIRRAGLATELRAGSRIASGAVDLFLAGQSRTVACGAKIGVHAWGSSGFDAQDVRWDTHRRYSRDFLSDMGVDADFYDFRTKAAGSDDIHWMSVEEINHWRVASAPMICDSA</sequence>
<comment type="caution">
    <text evidence="1">The sequence shown here is derived from an EMBL/GenBank/DDBJ whole genome shotgun (WGS) entry which is preliminary data.</text>
</comment>
<dbReference type="EMBL" id="BSNK01000002">
    <property type="protein sequence ID" value="GLQ25052.1"/>
    <property type="molecule type" value="Genomic_DNA"/>
</dbReference>
<accession>A0ABQ5VDN0</accession>
<evidence type="ECO:0008006" key="3">
    <source>
        <dbReference type="Google" id="ProtNLM"/>
    </source>
</evidence>